<accession>I7LFZ6</accession>
<name>I7LFZ6_9CLOT</name>
<keyword evidence="2" id="KW-1185">Reference proteome</keyword>
<gene>
    <name evidence="1" type="ORF">CAAU_0791</name>
</gene>
<dbReference type="RefSeq" id="WP_008908151.1">
    <property type="nucleotide sequence ID" value="NZ_CAKP01000036.1"/>
</dbReference>
<protein>
    <submittedName>
        <fullName evidence="1">Uncharacterized protein</fullName>
    </submittedName>
</protein>
<reference evidence="1 2" key="1">
    <citation type="journal article" date="2011" name="J. Bacteriol.">
        <title>Draft genome sequence of Caloramator australicus strain RC3T, a thermoanaerobe from the Great Artesian Basin of Australia.</title>
        <authorList>
            <person name="Ogg C.D."/>
            <person name="Patel B.K.C."/>
        </authorList>
    </citation>
    <scope>NUCLEOTIDE SEQUENCE [LARGE SCALE GENOMIC DNA]</scope>
    <source>
        <strain evidence="1 2">RC3</strain>
    </source>
</reference>
<proteinExistence type="predicted"/>
<dbReference type="EMBL" id="CAKP01000036">
    <property type="protein sequence ID" value="CCJ32875.1"/>
    <property type="molecule type" value="Genomic_DNA"/>
</dbReference>
<dbReference type="STRING" id="857293.CAAU_0791"/>
<dbReference type="OrthoDB" id="9847707at2"/>
<evidence type="ECO:0000313" key="1">
    <source>
        <dbReference type="EMBL" id="CCJ32875.1"/>
    </source>
</evidence>
<dbReference type="AlphaFoldDB" id="I7LFZ6"/>
<evidence type="ECO:0000313" key="2">
    <source>
        <dbReference type="Proteomes" id="UP000007652"/>
    </source>
</evidence>
<dbReference type="Proteomes" id="UP000007652">
    <property type="component" value="Unassembled WGS sequence"/>
</dbReference>
<sequence>MHNKEVIKYAACAIIDLLANDKRRFKKNSEKMAILSNYKTCSCGGILIGCKYKQQKAEICFECGQVFIGGIMVRRCNVRRVSKC</sequence>
<comment type="caution">
    <text evidence="1">The sequence shown here is derived from an EMBL/GenBank/DDBJ whole genome shotgun (WGS) entry which is preliminary data.</text>
</comment>
<organism evidence="1 2">
    <name type="scientific">Caloramator australicus RC3</name>
    <dbReference type="NCBI Taxonomy" id="857293"/>
    <lineage>
        <taxon>Bacteria</taxon>
        <taxon>Bacillati</taxon>
        <taxon>Bacillota</taxon>
        <taxon>Clostridia</taxon>
        <taxon>Eubacteriales</taxon>
        <taxon>Clostridiaceae</taxon>
        <taxon>Caloramator</taxon>
    </lineage>
</organism>